<dbReference type="PROSITE" id="PS50208">
    <property type="entry name" value="CASPASE_P20"/>
    <property type="match status" value="1"/>
</dbReference>
<evidence type="ECO:0000259" key="9">
    <source>
        <dbReference type="PROSITE" id="PS50208"/>
    </source>
</evidence>
<dbReference type="AlphaFoldDB" id="A0A182WLY7"/>
<dbReference type="FunFam" id="3.40.50.1460:FF:000001">
    <property type="entry name" value="Caspase-3 preproprotein"/>
    <property type="match status" value="1"/>
</dbReference>
<dbReference type="SUPFAM" id="SSF52129">
    <property type="entry name" value="Caspase-like"/>
    <property type="match status" value="1"/>
</dbReference>
<evidence type="ECO:0000256" key="6">
    <source>
        <dbReference type="ARBA" id="ARBA00023145"/>
    </source>
</evidence>
<dbReference type="InterPro" id="IPR033139">
    <property type="entry name" value="Caspase_cys_AS"/>
</dbReference>
<dbReference type="GO" id="GO:0016322">
    <property type="term" value="P:neuron remodeling"/>
    <property type="evidence" value="ECO:0007669"/>
    <property type="project" value="UniProtKB-ARBA"/>
</dbReference>
<evidence type="ECO:0000313" key="10">
    <source>
        <dbReference type="EnsemblMetazoa" id="AMIN011416-PA"/>
    </source>
</evidence>
<accession>A0A182WLY7</accession>
<dbReference type="VEuPathDB" id="VectorBase:AMIN011416"/>
<reference evidence="11" key="1">
    <citation type="submission" date="2013-03" db="EMBL/GenBank/DDBJ databases">
        <title>The Genome Sequence of Anopheles minimus MINIMUS1.</title>
        <authorList>
            <consortium name="The Broad Institute Genomics Platform"/>
            <person name="Neafsey D.E."/>
            <person name="Walton C."/>
            <person name="Walker B."/>
            <person name="Young S.K."/>
            <person name="Zeng Q."/>
            <person name="Gargeya S."/>
            <person name="Fitzgerald M."/>
            <person name="Haas B."/>
            <person name="Abouelleil A."/>
            <person name="Allen A.W."/>
            <person name="Alvarado L."/>
            <person name="Arachchi H.M."/>
            <person name="Berlin A.M."/>
            <person name="Chapman S.B."/>
            <person name="Gainer-Dewar J."/>
            <person name="Goldberg J."/>
            <person name="Griggs A."/>
            <person name="Gujja S."/>
            <person name="Hansen M."/>
            <person name="Howarth C."/>
            <person name="Imamovic A."/>
            <person name="Ireland A."/>
            <person name="Larimer J."/>
            <person name="McCowan C."/>
            <person name="Murphy C."/>
            <person name="Pearson M."/>
            <person name="Poon T.W."/>
            <person name="Priest M."/>
            <person name="Roberts A."/>
            <person name="Saif S."/>
            <person name="Shea T."/>
            <person name="Sisk P."/>
            <person name="Sykes S."/>
            <person name="Wortman J."/>
            <person name="Nusbaum C."/>
            <person name="Birren B."/>
        </authorList>
    </citation>
    <scope>NUCLEOTIDE SEQUENCE [LARGE SCALE GENOMIC DNA]</scope>
    <source>
        <strain evidence="11">MINIMUS1</strain>
    </source>
</reference>
<dbReference type="PANTHER" id="PTHR10454">
    <property type="entry name" value="CASPASE"/>
    <property type="match status" value="1"/>
</dbReference>
<keyword evidence="4" id="KW-0378">Hydrolase</keyword>
<keyword evidence="2" id="KW-0645">Protease</keyword>
<name>A0A182WLY7_9DIPT</name>
<dbReference type="Pfam" id="PF00656">
    <property type="entry name" value="Peptidase_C14"/>
    <property type="match status" value="1"/>
</dbReference>
<dbReference type="PRINTS" id="PR00376">
    <property type="entry name" value="IL1BCENZYME"/>
</dbReference>
<evidence type="ECO:0000256" key="5">
    <source>
        <dbReference type="ARBA" id="ARBA00022807"/>
    </source>
</evidence>
<dbReference type="CDD" id="cd00032">
    <property type="entry name" value="CASc"/>
    <property type="match status" value="1"/>
</dbReference>
<dbReference type="InterPro" id="IPR001309">
    <property type="entry name" value="Pept_C14_p20"/>
</dbReference>
<protein>
    <recommendedName>
        <fullName evidence="12">Caspase</fullName>
    </recommendedName>
</protein>
<dbReference type="GO" id="GO:0045751">
    <property type="term" value="P:negative regulation of Toll signaling pathway"/>
    <property type="evidence" value="ECO:0007669"/>
    <property type="project" value="UniProtKB-ARBA"/>
</dbReference>
<keyword evidence="11" id="KW-1185">Reference proteome</keyword>
<dbReference type="InterPro" id="IPR002138">
    <property type="entry name" value="Pept_C14_p10"/>
</dbReference>
<dbReference type="GO" id="GO:0004197">
    <property type="term" value="F:cysteine-type endopeptidase activity"/>
    <property type="evidence" value="ECO:0007669"/>
    <property type="project" value="InterPro"/>
</dbReference>
<dbReference type="Proteomes" id="UP000075920">
    <property type="component" value="Unassembled WGS sequence"/>
</dbReference>
<keyword evidence="5" id="KW-0788">Thiol protease</keyword>
<evidence type="ECO:0000256" key="3">
    <source>
        <dbReference type="ARBA" id="ARBA00022703"/>
    </source>
</evidence>
<dbReference type="STRING" id="112268.A0A182WLY7"/>
<evidence type="ECO:0008006" key="12">
    <source>
        <dbReference type="Google" id="ProtNLM"/>
    </source>
</evidence>
<dbReference type="PROSITE" id="PS01122">
    <property type="entry name" value="CASPASE_CYS"/>
    <property type="match status" value="1"/>
</dbReference>
<organism evidence="10 11">
    <name type="scientific">Anopheles minimus</name>
    <dbReference type="NCBI Taxonomy" id="112268"/>
    <lineage>
        <taxon>Eukaryota</taxon>
        <taxon>Metazoa</taxon>
        <taxon>Ecdysozoa</taxon>
        <taxon>Arthropoda</taxon>
        <taxon>Hexapoda</taxon>
        <taxon>Insecta</taxon>
        <taxon>Pterygota</taxon>
        <taxon>Neoptera</taxon>
        <taxon>Endopterygota</taxon>
        <taxon>Diptera</taxon>
        <taxon>Nematocera</taxon>
        <taxon>Culicoidea</taxon>
        <taxon>Culicidae</taxon>
        <taxon>Anophelinae</taxon>
        <taxon>Anopheles</taxon>
    </lineage>
</organism>
<keyword evidence="3" id="KW-0053">Apoptosis</keyword>
<evidence type="ECO:0000256" key="7">
    <source>
        <dbReference type="RuleBase" id="RU003971"/>
    </source>
</evidence>
<proteinExistence type="inferred from homology"/>
<dbReference type="InterPro" id="IPR029030">
    <property type="entry name" value="Caspase-like_dom_sf"/>
</dbReference>
<evidence type="ECO:0000259" key="8">
    <source>
        <dbReference type="PROSITE" id="PS50207"/>
    </source>
</evidence>
<dbReference type="InterPro" id="IPR011600">
    <property type="entry name" value="Pept_C14_caspase"/>
</dbReference>
<dbReference type="Gene3D" id="3.40.50.1460">
    <property type="match status" value="1"/>
</dbReference>
<dbReference type="PANTHER" id="PTHR10454:SF232">
    <property type="entry name" value="AT03047P-RELATED"/>
    <property type="match status" value="1"/>
</dbReference>
<evidence type="ECO:0000313" key="11">
    <source>
        <dbReference type="Proteomes" id="UP000075920"/>
    </source>
</evidence>
<dbReference type="GO" id="GO:0045476">
    <property type="term" value="P:nurse cell apoptotic process"/>
    <property type="evidence" value="ECO:0007669"/>
    <property type="project" value="UniProtKB-ARBA"/>
</dbReference>
<reference evidence="10" key="2">
    <citation type="submission" date="2020-05" db="UniProtKB">
        <authorList>
            <consortium name="EnsemblMetazoa"/>
        </authorList>
    </citation>
    <scope>IDENTIFICATION</scope>
    <source>
        <strain evidence="10">MINIMUS1</strain>
    </source>
</reference>
<dbReference type="InterPro" id="IPR002398">
    <property type="entry name" value="Pept_C14"/>
</dbReference>
<dbReference type="GO" id="GO:0006508">
    <property type="term" value="P:proteolysis"/>
    <property type="evidence" value="ECO:0007669"/>
    <property type="project" value="UniProtKB-KW"/>
</dbReference>
<dbReference type="InterPro" id="IPR015917">
    <property type="entry name" value="Pept_C14A"/>
</dbReference>
<sequence length="309" mass="35181">MDVFAPTPESDFVDNNSRVLAQEASRISDIISSPVVHGIEIVDDAHYDMGHERRGVAVIFNHKHFLHLAPRQGTDLDRDNIQQVLTDLQFDVRVYNDLKVDDVMQVLYNLAIENHKNRDCLLVVTMTHGEHDVLYASDRCFRVNRLWENFIGNACPSLLGKPKLFFIQACRGDNLDRGVPLDQSIKQTVRMVAAAGARELAQPTIMSGRAKSIQYAIPSMADLLVMYSTYKGHYSWRNPIQGSWFIRALCDELRVQGNSKELLQLLTAVSRKVAYEFQSNVPGNQLMNSRKQMPCIVSMLTRLVYFPRK</sequence>
<dbReference type="PROSITE" id="PS50207">
    <property type="entry name" value="CASPASE_P10"/>
    <property type="match status" value="1"/>
</dbReference>
<evidence type="ECO:0000256" key="2">
    <source>
        <dbReference type="ARBA" id="ARBA00022670"/>
    </source>
</evidence>
<dbReference type="GO" id="GO:0043525">
    <property type="term" value="P:positive regulation of neuron apoptotic process"/>
    <property type="evidence" value="ECO:0007669"/>
    <property type="project" value="TreeGrafter"/>
</dbReference>
<dbReference type="SMART" id="SM00115">
    <property type="entry name" value="CASc"/>
    <property type="match status" value="1"/>
</dbReference>
<dbReference type="EnsemblMetazoa" id="AMIN011416-RA">
    <property type="protein sequence ID" value="AMIN011416-PA"/>
    <property type="gene ID" value="AMIN011416"/>
</dbReference>
<dbReference type="GO" id="GO:1990525">
    <property type="term" value="F:BIR domain binding"/>
    <property type="evidence" value="ECO:0007669"/>
    <property type="project" value="UniProtKB-ARBA"/>
</dbReference>
<evidence type="ECO:0000256" key="4">
    <source>
        <dbReference type="ARBA" id="ARBA00022801"/>
    </source>
</evidence>
<evidence type="ECO:0000256" key="1">
    <source>
        <dbReference type="ARBA" id="ARBA00010134"/>
    </source>
</evidence>
<dbReference type="GO" id="GO:0005737">
    <property type="term" value="C:cytoplasm"/>
    <property type="evidence" value="ECO:0007669"/>
    <property type="project" value="TreeGrafter"/>
</dbReference>
<feature type="domain" description="Caspase family p20" evidence="9">
    <location>
        <begin position="53"/>
        <end position="174"/>
    </location>
</feature>
<feature type="domain" description="Caspase family p10" evidence="8">
    <location>
        <begin position="213"/>
        <end position="308"/>
    </location>
</feature>
<comment type="similarity">
    <text evidence="1 7">Belongs to the peptidase C14A family.</text>
</comment>
<keyword evidence="6" id="KW-0865">Zymogen</keyword>